<keyword evidence="5" id="KW-0067">ATP-binding</keyword>
<evidence type="ECO:0000256" key="5">
    <source>
        <dbReference type="ARBA" id="ARBA00022840"/>
    </source>
</evidence>
<keyword evidence="4 7" id="KW-0418">Kinase</keyword>
<dbReference type="InterPro" id="IPR011009">
    <property type="entry name" value="Kinase-like_dom_sf"/>
</dbReference>
<evidence type="ECO:0000313" key="7">
    <source>
        <dbReference type="EMBL" id="MFD0902161.1"/>
    </source>
</evidence>
<accession>A0ABW3ETT6</accession>
<protein>
    <recommendedName>
        <fullName evidence="1">non-specific serine/threonine protein kinase</fullName>
        <ecNumber evidence="1">2.7.11.1</ecNumber>
    </recommendedName>
</protein>
<reference evidence="8" key="1">
    <citation type="journal article" date="2019" name="Int. J. Syst. Evol. Microbiol.">
        <title>The Global Catalogue of Microorganisms (GCM) 10K type strain sequencing project: providing services to taxonomists for standard genome sequencing and annotation.</title>
        <authorList>
            <consortium name="The Broad Institute Genomics Platform"/>
            <consortium name="The Broad Institute Genome Sequencing Center for Infectious Disease"/>
            <person name="Wu L."/>
            <person name="Ma J."/>
        </authorList>
    </citation>
    <scope>NUCLEOTIDE SEQUENCE [LARGE SCALE GENOMIC DNA]</scope>
    <source>
        <strain evidence="8">JCM 31202</strain>
    </source>
</reference>
<evidence type="ECO:0000313" key="8">
    <source>
        <dbReference type="Proteomes" id="UP001596972"/>
    </source>
</evidence>
<evidence type="ECO:0000256" key="3">
    <source>
        <dbReference type="ARBA" id="ARBA00022741"/>
    </source>
</evidence>
<dbReference type="InterPro" id="IPR049052">
    <property type="entry name" value="nSTAND1"/>
</dbReference>
<evidence type="ECO:0000256" key="1">
    <source>
        <dbReference type="ARBA" id="ARBA00012513"/>
    </source>
</evidence>
<keyword evidence="3" id="KW-0547">Nucleotide-binding</keyword>
<dbReference type="GO" id="GO:0016301">
    <property type="term" value="F:kinase activity"/>
    <property type="evidence" value="ECO:0007669"/>
    <property type="project" value="UniProtKB-KW"/>
</dbReference>
<name>A0ABW3ETT6_9ACTN</name>
<dbReference type="EC" id="2.7.11.1" evidence="1"/>
<dbReference type="InterPro" id="IPR050660">
    <property type="entry name" value="NEK_Ser/Thr_kinase"/>
</dbReference>
<gene>
    <name evidence="7" type="ORF">ACFQ11_17310</name>
</gene>
<dbReference type="SMART" id="SM00320">
    <property type="entry name" value="WD40"/>
    <property type="match status" value="4"/>
</dbReference>
<dbReference type="InterPro" id="IPR011044">
    <property type="entry name" value="Quino_amine_DH_bsu"/>
</dbReference>
<dbReference type="PROSITE" id="PS00108">
    <property type="entry name" value="PROTEIN_KINASE_ST"/>
    <property type="match status" value="1"/>
</dbReference>
<dbReference type="Proteomes" id="UP001596972">
    <property type="component" value="Unassembled WGS sequence"/>
</dbReference>
<evidence type="ECO:0000259" key="6">
    <source>
        <dbReference type="PROSITE" id="PS50011"/>
    </source>
</evidence>
<dbReference type="SMART" id="SM00220">
    <property type="entry name" value="S_TKc"/>
    <property type="match status" value="1"/>
</dbReference>
<dbReference type="PANTHER" id="PTHR43671">
    <property type="entry name" value="SERINE/THREONINE-PROTEIN KINASE NEK"/>
    <property type="match status" value="1"/>
</dbReference>
<evidence type="ECO:0000256" key="2">
    <source>
        <dbReference type="ARBA" id="ARBA00022679"/>
    </source>
</evidence>
<dbReference type="SUPFAM" id="SSF56112">
    <property type="entry name" value="Protein kinase-like (PK-like)"/>
    <property type="match status" value="1"/>
</dbReference>
<dbReference type="CDD" id="cd14014">
    <property type="entry name" value="STKc_PknB_like"/>
    <property type="match status" value="1"/>
</dbReference>
<organism evidence="7 8">
    <name type="scientific">Actinomadura sediminis</name>
    <dbReference type="NCBI Taxonomy" id="1038904"/>
    <lineage>
        <taxon>Bacteria</taxon>
        <taxon>Bacillati</taxon>
        <taxon>Actinomycetota</taxon>
        <taxon>Actinomycetes</taxon>
        <taxon>Streptosporangiales</taxon>
        <taxon>Thermomonosporaceae</taxon>
        <taxon>Actinomadura</taxon>
    </lineage>
</organism>
<keyword evidence="2" id="KW-0808">Transferase</keyword>
<dbReference type="InterPro" id="IPR015943">
    <property type="entry name" value="WD40/YVTN_repeat-like_dom_sf"/>
</dbReference>
<dbReference type="Pfam" id="PF00069">
    <property type="entry name" value="Pkinase"/>
    <property type="match status" value="1"/>
</dbReference>
<dbReference type="InterPro" id="IPR011047">
    <property type="entry name" value="Quinoprotein_ADH-like_sf"/>
</dbReference>
<sequence>MAEPLRPGDPRQLGDYYLDGRLGSGGQGVVYDGYGPNGERVAVKALHGVSDRDREMLRKEAWAWRRVAPFCTAKVLHVDLDGPVPFVVSEFVPGPDLRRAVERGGPYGPDGLRRLAIGVATALVGVHRAEVVHRDLKPENILLGPDGPRVIDFGIARMTELPTTTGLVKGTVRYMPPERYRSEHGDAKVDVWGWGAVVLFAATGRHAFDGPALPVIADRIAKHEPDVSMLEEPLRSLVTAALSKDPKDRPESEELLLGLVGGVDLREAEKEAGAGRAPGHVPPSRAELAETVFSCLDVKAQEAVPGVLLRLVAPGEHAESTLRAARRDDFADGRTGPDVLDRVLRDFTEAGILVWEGESVTLAGAALIRAWPRLREWADAERDGLAVHQALAVASRVWDGHERKNGDLYQGTALARALEWAATGRRHLTLNLVERGFLDAAAALDRRRGRLRALLSAVLAVLLVIAVGAAAVAVDQRQTVIGQRDRAVAVQVAGLAESMRRTKPETARRLAVAAARLGHGPETHAALLTARHQWEQDVVDLTDFDVTAADLDGAGRTLVAAGDNRVEVWNVDTRKRTGVYTAPAAVRLIVVSADGGTAAISTADGRTRLLDTARARLRDAHSYPSDRGDHLPRVVLSPRGTYLVIERMDRDETPTATVWDTRTARKIATASGADFPAWSTSFSPNERIMSLPGTDGRPFDWFDTRTNKRIDVPEFGSGARAPVVFSPDGKHAAVKLDGGRFSIFDFDAGYATTYRGLSEVSFYELHFSHDGRYIAEGPNIWDMPLMPHEPVMRYSVTLGECSSETSFRFTPDGSELRCLGSDGAVRSLDVAPFTQPAKPTSEAVYVSATVSRDRSTVAIGSGNDFEFWTGRTRRSAVRVSASGTEALTLSPDGRLFALISDRSRIDIWDTSKGSPVGSLPTAYDRAKGSGTVQRLAFSPDGRSLAAQVRMPDGVNVLTFWDVATGRRLHETRMNTAYDAEDGGAVVFHPDGRSVYAGPGIGRVAFPSGRILTKAPATLRVDDIGDDGRTLYSYPHGARPFIRILDARTLAPAGEELRTGPVSGGTNRLTAVSPDGRLFATGHRSSTGTQIKVWDRDGRKQLGLPLTGPIDDLIALWFTPDGSALVSVDKQGRFHTHAVAPGRLARELCEESGPLTEREWKEHIPHAPYRETC</sequence>
<dbReference type="RefSeq" id="WP_378299674.1">
    <property type="nucleotide sequence ID" value="NZ_JBHTJA010000031.1"/>
</dbReference>
<dbReference type="InterPro" id="IPR008271">
    <property type="entry name" value="Ser/Thr_kinase_AS"/>
</dbReference>
<dbReference type="SUPFAM" id="SSF50969">
    <property type="entry name" value="YVTN repeat-like/Quinoprotein amine dehydrogenase"/>
    <property type="match status" value="1"/>
</dbReference>
<dbReference type="PANTHER" id="PTHR43671:SF13">
    <property type="entry name" value="SERINE_THREONINE-PROTEIN KINASE NEK2"/>
    <property type="match status" value="1"/>
</dbReference>
<feature type="domain" description="Protein kinase" evidence="6">
    <location>
        <begin position="16"/>
        <end position="260"/>
    </location>
</feature>
<dbReference type="Gene3D" id="1.10.510.10">
    <property type="entry name" value="Transferase(Phosphotransferase) domain 1"/>
    <property type="match status" value="1"/>
</dbReference>
<dbReference type="Pfam" id="PF00400">
    <property type="entry name" value="WD40"/>
    <property type="match status" value="1"/>
</dbReference>
<dbReference type="InterPro" id="IPR000719">
    <property type="entry name" value="Prot_kinase_dom"/>
</dbReference>
<dbReference type="InterPro" id="IPR001680">
    <property type="entry name" value="WD40_rpt"/>
</dbReference>
<dbReference type="SUPFAM" id="SSF50998">
    <property type="entry name" value="Quinoprotein alcohol dehydrogenase-like"/>
    <property type="match status" value="1"/>
</dbReference>
<dbReference type="PROSITE" id="PS50011">
    <property type="entry name" value="PROTEIN_KINASE_DOM"/>
    <property type="match status" value="1"/>
</dbReference>
<keyword evidence="8" id="KW-1185">Reference proteome</keyword>
<evidence type="ECO:0000256" key="4">
    <source>
        <dbReference type="ARBA" id="ARBA00022777"/>
    </source>
</evidence>
<proteinExistence type="predicted"/>
<dbReference type="Gene3D" id="2.130.10.10">
    <property type="entry name" value="YVTN repeat-like/Quinoprotein amine dehydrogenase"/>
    <property type="match status" value="3"/>
</dbReference>
<comment type="caution">
    <text evidence="7">The sequence shown here is derived from an EMBL/GenBank/DDBJ whole genome shotgun (WGS) entry which is preliminary data.</text>
</comment>
<dbReference type="EMBL" id="JBHTJA010000031">
    <property type="protein sequence ID" value="MFD0902161.1"/>
    <property type="molecule type" value="Genomic_DNA"/>
</dbReference>
<dbReference type="Pfam" id="PF20703">
    <property type="entry name" value="nSTAND1"/>
    <property type="match status" value="1"/>
</dbReference>